<name>A0ABP9BW70_9MICC</name>
<protein>
    <submittedName>
        <fullName evidence="2">DNA replication protein DciA</fullName>
    </submittedName>
</protein>
<evidence type="ECO:0000256" key="1">
    <source>
        <dbReference type="SAM" id="MobiDB-lite"/>
    </source>
</evidence>
<feature type="region of interest" description="Disordered" evidence="1">
    <location>
        <begin position="181"/>
        <end position="208"/>
    </location>
</feature>
<dbReference type="Proteomes" id="UP001500187">
    <property type="component" value="Unassembled WGS sequence"/>
</dbReference>
<dbReference type="RefSeq" id="WP_345447067.1">
    <property type="nucleotide sequence ID" value="NZ_BAABKP010000005.1"/>
</dbReference>
<reference evidence="3" key="1">
    <citation type="journal article" date="2019" name="Int. J. Syst. Evol. Microbiol.">
        <title>The Global Catalogue of Microorganisms (GCM) 10K type strain sequencing project: providing services to taxonomists for standard genome sequencing and annotation.</title>
        <authorList>
            <consortium name="The Broad Institute Genomics Platform"/>
            <consortium name="The Broad Institute Genome Sequencing Center for Infectious Disease"/>
            <person name="Wu L."/>
            <person name="Ma J."/>
        </authorList>
    </citation>
    <scope>NUCLEOTIDE SEQUENCE [LARGE SCALE GENOMIC DNA]</scope>
    <source>
        <strain evidence="3">JCM 18541</strain>
    </source>
</reference>
<organism evidence="2 3">
    <name type="scientific">Rothia endophytica</name>
    <dbReference type="NCBI Taxonomy" id="1324766"/>
    <lineage>
        <taxon>Bacteria</taxon>
        <taxon>Bacillati</taxon>
        <taxon>Actinomycetota</taxon>
        <taxon>Actinomycetes</taxon>
        <taxon>Micrococcales</taxon>
        <taxon>Micrococcaceae</taxon>
        <taxon>Rothia</taxon>
    </lineage>
</organism>
<keyword evidence="3" id="KW-1185">Reference proteome</keyword>
<evidence type="ECO:0000313" key="3">
    <source>
        <dbReference type="Proteomes" id="UP001500187"/>
    </source>
</evidence>
<sequence length="208" mass="23053">MTPSENMHDKEYKIRAYTAEDVDAPHALLSRIRAAKEARGERRIQGAAGQKIIKDFSKVINAEPGERVRRFSVGVNRYQMGGYSGPGKSARDPQGLSGILDRVIMERGWSTPVAVSSVLTRWETLVGAQLASKSKPESFDDGVVVVRCESTAWAVEMRRMKYDIMRRINEELGGEIVKDIQAHGPNAPSWKKGRRVAPGGRGPRDTYG</sequence>
<dbReference type="PANTHER" id="PTHR36456">
    <property type="entry name" value="UPF0232 PROTEIN SCO3875"/>
    <property type="match status" value="1"/>
</dbReference>
<dbReference type="Pfam" id="PF05258">
    <property type="entry name" value="DciA"/>
    <property type="match status" value="1"/>
</dbReference>
<comment type="caution">
    <text evidence="2">The sequence shown here is derived from an EMBL/GenBank/DDBJ whole genome shotgun (WGS) entry which is preliminary data.</text>
</comment>
<dbReference type="PANTHER" id="PTHR36456:SF1">
    <property type="entry name" value="UPF0232 PROTEIN SCO3875"/>
    <property type="match status" value="1"/>
</dbReference>
<gene>
    <name evidence="2" type="ORF">GCM10023352_19710</name>
</gene>
<dbReference type="EMBL" id="BAABKP010000005">
    <property type="protein sequence ID" value="GAA4799809.1"/>
    <property type="molecule type" value="Genomic_DNA"/>
</dbReference>
<proteinExistence type="predicted"/>
<accession>A0ABP9BW70</accession>
<dbReference type="InterPro" id="IPR007922">
    <property type="entry name" value="DciA-like"/>
</dbReference>
<evidence type="ECO:0000313" key="2">
    <source>
        <dbReference type="EMBL" id="GAA4799809.1"/>
    </source>
</evidence>